<dbReference type="Pfam" id="PF13187">
    <property type="entry name" value="Fer4_9"/>
    <property type="match status" value="1"/>
</dbReference>
<dbReference type="EMBL" id="CP009687">
    <property type="protein sequence ID" value="AKL95086.1"/>
    <property type="molecule type" value="Genomic_DNA"/>
</dbReference>
<dbReference type="InterPro" id="IPR017900">
    <property type="entry name" value="4Fe4S_Fe_S_CS"/>
</dbReference>
<comment type="function">
    <text evidence="10">Part of a membrane-bound complex that couples electron transfer with translocation of ions across the membrane.</text>
</comment>
<feature type="binding site" evidence="10">
    <location>
        <position position="51"/>
    </location>
    <ligand>
        <name>[4Fe-4S] cluster</name>
        <dbReference type="ChEBI" id="CHEBI:49883"/>
        <label>1</label>
    </ligand>
</feature>
<dbReference type="SUPFAM" id="SSF54862">
    <property type="entry name" value="4Fe-4S ferredoxins"/>
    <property type="match status" value="2"/>
</dbReference>
<evidence type="ECO:0000256" key="4">
    <source>
        <dbReference type="ARBA" id="ARBA00022737"/>
    </source>
</evidence>
<comment type="subunit">
    <text evidence="10">The complex is composed of six subunits: RnfA, RnfB, RnfC, RnfD, RnfE and RnfG.</text>
</comment>
<dbReference type="KEGG" id="cace:CACET_c16370"/>
<dbReference type="Pfam" id="PF14697">
    <property type="entry name" value="Fer4_21"/>
    <property type="match status" value="2"/>
</dbReference>
<evidence type="ECO:0000256" key="5">
    <source>
        <dbReference type="ARBA" id="ARBA00022967"/>
    </source>
</evidence>
<protein>
    <recommendedName>
        <fullName evidence="10">Ion-translocating oxidoreductase complex subunit B</fullName>
        <ecNumber evidence="10">7.-.-.-</ecNumber>
    </recommendedName>
    <alternativeName>
        <fullName evidence="10">Rnf electron transport complex subunit B</fullName>
    </alternativeName>
</protein>
<keyword evidence="5 10" id="KW-1278">Translocase</keyword>
<comment type="similarity">
    <text evidence="10">Belongs to the 4Fe4S bacterial-type ferredoxin family. RnfB subfamily.</text>
</comment>
<dbReference type="Gene3D" id="3.30.70.20">
    <property type="match status" value="3"/>
</dbReference>
<dbReference type="PROSITE" id="PS51656">
    <property type="entry name" value="4FE4S"/>
    <property type="match status" value="1"/>
</dbReference>
<dbReference type="InterPro" id="IPR050572">
    <property type="entry name" value="Fe-S_Ferredoxin"/>
</dbReference>
<reference evidence="11 12" key="1">
    <citation type="submission" date="2014-10" db="EMBL/GenBank/DDBJ databases">
        <title>Genome sequence of Clostridium aceticum DSM 1496.</title>
        <authorList>
            <person name="Poehlein A."/>
            <person name="Schiel-Bengelsdorf B."/>
            <person name="Gottschalk G."/>
            <person name="Duerre P."/>
            <person name="Daniel R."/>
        </authorList>
    </citation>
    <scope>NUCLEOTIDE SEQUENCE [LARGE SCALE GENOMIC DNA]</scope>
    <source>
        <strain evidence="11 12">DSM 1496</strain>
    </source>
</reference>
<feature type="binding site" evidence="10">
    <location>
        <position position="76"/>
    </location>
    <ligand>
        <name>[4Fe-4S] cluster</name>
        <dbReference type="ChEBI" id="CHEBI:49883"/>
        <label>1</label>
    </ligand>
</feature>
<dbReference type="InterPro" id="IPR017896">
    <property type="entry name" value="4Fe4S_Fe-S-bd"/>
</dbReference>
<dbReference type="AlphaFoldDB" id="A0A0D8ID05"/>
<feature type="binding site" evidence="10">
    <location>
        <position position="144"/>
    </location>
    <ligand>
        <name>[4Fe-4S] cluster</name>
        <dbReference type="ChEBI" id="CHEBI:49883"/>
        <label>2</label>
    </ligand>
</feature>
<gene>
    <name evidence="10 11" type="primary">rnfB</name>
    <name evidence="11" type="ORF">CACET_c16370</name>
</gene>
<keyword evidence="9 10" id="KW-0472">Membrane</keyword>
<dbReference type="Gene3D" id="1.10.15.40">
    <property type="entry name" value="Electron transport complex subunit B, putative Fe-S cluster"/>
    <property type="match status" value="1"/>
</dbReference>
<feature type="binding site" evidence="10">
    <location>
        <position position="154"/>
    </location>
    <ligand>
        <name>[4Fe-4S] cluster</name>
        <dbReference type="ChEBI" id="CHEBI:49883"/>
        <label>3</label>
    </ligand>
</feature>
<feature type="region of interest" description="Hydrophobic" evidence="10">
    <location>
        <begin position="1"/>
        <end position="28"/>
    </location>
</feature>
<feature type="binding site" evidence="10">
    <location>
        <position position="177"/>
    </location>
    <ligand>
        <name>[4Fe-4S] cluster</name>
        <dbReference type="ChEBI" id="CHEBI:49883"/>
        <label>3</label>
    </ligand>
</feature>
<name>A0A0D8ID05_9CLOT</name>
<dbReference type="RefSeq" id="WP_044823820.1">
    <property type="nucleotide sequence ID" value="NZ_CP009687.1"/>
</dbReference>
<dbReference type="HAMAP" id="MF_00463">
    <property type="entry name" value="RsxB_RnfB"/>
    <property type="match status" value="1"/>
</dbReference>
<proteinExistence type="inferred from homology"/>
<dbReference type="GO" id="GO:0022900">
    <property type="term" value="P:electron transport chain"/>
    <property type="evidence" value="ECO:0007669"/>
    <property type="project" value="UniProtKB-UniRule"/>
</dbReference>
<dbReference type="Proteomes" id="UP000035704">
    <property type="component" value="Chromosome"/>
</dbReference>
<feature type="binding site" evidence="10">
    <location>
        <position position="184"/>
    </location>
    <ligand>
        <name>[4Fe-4S] cluster</name>
        <dbReference type="ChEBI" id="CHEBI:49883"/>
        <label>2</label>
    </ligand>
</feature>
<evidence type="ECO:0000256" key="1">
    <source>
        <dbReference type="ARBA" id="ARBA00022448"/>
    </source>
</evidence>
<evidence type="ECO:0000313" key="11">
    <source>
        <dbReference type="EMBL" id="AKL95086.1"/>
    </source>
</evidence>
<evidence type="ECO:0000313" key="12">
    <source>
        <dbReference type="Proteomes" id="UP000035704"/>
    </source>
</evidence>
<dbReference type="InterPro" id="IPR007202">
    <property type="entry name" value="4Fe-4S_dom"/>
</dbReference>
<feature type="binding site" evidence="10">
    <location>
        <position position="150"/>
    </location>
    <ligand>
        <name>[4Fe-4S] cluster</name>
        <dbReference type="ChEBI" id="CHEBI:49883"/>
        <label>2</label>
    </ligand>
</feature>
<evidence type="ECO:0000256" key="6">
    <source>
        <dbReference type="ARBA" id="ARBA00022982"/>
    </source>
</evidence>
<keyword evidence="12" id="KW-1185">Reference proteome</keyword>
<dbReference type="GO" id="GO:0051539">
    <property type="term" value="F:4 iron, 4 sulfur cluster binding"/>
    <property type="evidence" value="ECO:0007669"/>
    <property type="project" value="UniProtKB-UniRule"/>
</dbReference>
<dbReference type="GO" id="GO:0009055">
    <property type="term" value="F:electron transfer activity"/>
    <property type="evidence" value="ECO:0007669"/>
    <property type="project" value="InterPro"/>
</dbReference>
<dbReference type="GO" id="GO:0046872">
    <property type="term" value="F:metal ion binding"/>
    <property type="evidence" value="ECO:0007669"/>
    <property type="project" value="UniProtKB-KW"/>
</dbReference>
<dbReference type="PROSITE" id="PS51379">
    <property type="entry name" value="4FE4S_FER_2"/>
    <property type="match status" value="6"/>
</dbReference>
<comment type="cofactor">
    <cofactor evidence="10">
        <name>[4Fe-4S] cluster</name>
        <dbReference type="ChEBI" id="CHEBI:49883"/>
    </cofactor>
    <text evidence="10">Binds 3 [4Fe-4S] clusters.</text>
</comment>
<accession>A0A0D8ID05</accession>
<keyword evidence="4 10" id="KW-0677">Repeat</keyword>
<comment type="subcellular location">
    <subcellularLocation>
        <location evidence="10">Cell membrane</location>
    </subcellularLocation>
</comment>
<evidence type="ECO:0000256" key="3">
    <source>
        <dbReference type="ARBA" id="ARBA00022723"/>
    </source>
</evidence>
<dbReference type="STRING" id="84022.CACET_c16370"/>
<keyword evidence="10" id="KW-1003">Cell membrane</keyword>
<feature type="binding site" evidence="10">
    <location>
        <position position="140"/>
    </location>
    <ligand>
        <name>[4Fe-4S] cluster</name>
        <dbReference type="ChEBI" id="CHEBI:49883"/>
        <label>2</label>
    </ligand>
</feature>
<dbReference type="PANTHER" id="PTHR43687:SF6">
    <property type="entry name" value="L-ASPARTATE SEMIALDEHYDE SULFURTRANSFERASE IRON-SULFUR SUBUNIT"/>
    <property type="match status" value="1"/>
</dbReference>
<dbReference type="Pfam" id="PF04060">
    <property type="entry name" value="FeS"/>
    <property type="match status" value="1"/>
</dbReference>
<keyword evidence="8 10" id="KW-0411">Iron-sulfur</keyword>
<sequence>MNFQSIIYPIVSLGGLGLVFGAGLAYASQKFAVPIDERAVAIRDILPGANCGGCGVPGCDSFAKAVAEGALPVDACPVGGPDCAKAIAEIMGVEVSTSARKVAKVICNGNTEKCKDKFNYHGINDCIAASMVGGGGDKSCNYSCLGFGTCVKACQFDAIEIVDGRIAKIIPEKCTACGKCIEVCPKDVIDMVPFDQTVVITCNNKESGKVVRKKCEVACIACQLCVKACPFDAIDFKNNLAFINYEKCTQCFVCVEKCPTKAIEGDLEKRKKAVINDETCIGCTICKKQCPVEAIEGELKGKHKILADKCIGCGVCEAKCPKKSITMN</sequence>
<feature type="binding site" evidence="10">
    <location>
        <position position="180"/>
    </location>
    <ligand>
        <name>[4Fe-4S] cluster</name>
        <dbReference type="ChEBI" id="CHEBI:49883"/>
        <label>3</label>
    </ligand>
</feature>
<feature type="binding site" evidence="10">
    <location>
        <position position="59"/>
    </location>
    <ligand>
        <name>[4Fe-4S] cluster</name>
        <dbReference type="ChEBI" id="CHEBI:49883"/>
        <label>1</label>
    </ligand>
</feature>
<evidence type="ECO:0000256" key="7">
    <source>
        <dbReference type="ARBA" id="ARBA00023004"/>
    </source>
</evidence>
<evidence type="ECO:0000256" key="8">
    <source>
        <dbReference type="ARBA" id="ARBA00023014"/>
    </source>
</evidence>
<evidence type="ECO:0000256" key="9">
    <source>
        <dbReference type="ARBA" id="ARBA00023136"/>
    </source>
</evidence>
<keyword evidence="2 10" id="KW-0004">4Fe-4S</keyword>
<dbReference type="InterPro" id="IPR010207">
    <property type="entry name" value="Elect_transpt_cplx_RnfB/RsxB"/>
</dbReference>
<dbReference type="OrthoDB" id="9789936at2"/>
<dbReference type="EC" id="7.-.-.-" evidence="10"/>
<keyword evidence="3 10" id="KW-0479">Metal-binding</keyword>
<dbReference type="GO" id="GO:0005886">
    <property type="term" value="C:plasma membrane"/>
    <property type="evidence" value="ECO:0007669"/>
    <property type="project" value="UniProtKB-SubCell"/>
</dbReference>
<keyword evidence="7 10" id="KW-0408">Iron</keyword>
<dbReference type="CDD" id="cd10549">
    <property type="entry name" value="MtMvhB_like"/>
    <property type="match status" value="2"/>
</dbReference>
<keyword evidence="6 10" id="KW-0249">Electron transport</keyword>
<dbReference type="NCBIfam" id="TIGR01944">
    <property type="entry name" value="rnfB"/>
    <property type="match status" value="1"/>
</dbReference>
<evidence type="ECO:0000256" key="10">
    <source>
        <dbReference type="HAMAP-Rule" id="MF_00463"/>
    </source>
</evidence>
<evidence type="ECO:0000256" key="2">
    <source>
        <dbReference type="ARBA" id="ARBA00022485"/>
    </source>
</evidence>
<feature type="binding site" evidence="10">
    <location>
        <position position="54"/>
    </location>
    <ligand>
        <name>[4Fe-4S] cluster</name>
        <dbReference type="ChEBI" id="CHEBI:49883"/>
        <label>1</label>
    </ligand>
</feature>
<feature type="binding site" evidence="10">
    <location>
        <position position="174"/>
    </location>
    <ligand>
        <name>[4Fe-4S] cluster</name>
        <dbReference type="ChEBI" id="CHEBI:49883"/>
        <label>3</label>
    </ligand>
</feature>
<dbReference type="PATRIC" id="fig|84022.5.peg.3094"/>
<dbReference type="PANTHER" id="PTHR43687">
    <property type="entry name" value="ADENYLYLSULFATE REDUCTASE, BETA SUBUNIT"/>
    <property type="match status" value="1"/>
</dbReference>
<keyword evidence="1 10" id="KW-0813">Transport</keyword>
<dbReference type="PROSITE" id="PS00198">
    <property type="entry name" value="4FE4S_FER_1"/>
    <property type="match status" value="3"/>
</dbReference>
<comment type="caution">
    <text evidence="10">Lacks conserved residue(s) required for the propagation of feature annotation.</text>
</comment>
<organism evidence="11 12">
    <name type="scientific">Clostridium aceticum</name>
    <dbReference type="NCBI Taxonomy" id="84022"/>
    <lineage>
        <taxon>Bacteria</taxon>
        <taxon>Bacillati</taxon>
        <taxon>Bacillota</taxon>
        <taxon>Clostridia</taxon>
        <taxon>Eubacteriales</taxon>
        <taxon>Clostridiaceae</taxon>
        <taxon>Clostridium</taxon>
    </lineage>
</organism>